<evidence type="ECO:0000256" key="1">
    <source>
        <dbReference type="SAM" id="MobiDB-lite"/>
    </source>
</evidence>
<evidence type="ECO:0000313" key="2">
    <source>
        <dbReference type="EMBL" id="KAK3345718.1"/>
    </source>
</evidence>
<reference evidence="2" key="1">
    <citation type="journal article" date="2023" name="Mol. Phylogenet. Evol.">
        <title>Genome-scale phylogeny and comparative genomics of the fungal order Sordariales.</title>
        <authorList>
            <person name="Hensen N."/>
            <person name="Bonometti L."/>
            <person name="Westerberg I."/>
            <person name="Brannstrom I.O."/>
            <person name="Guillou S."/>
            <person name="Cros-Aarteil S."/>
            <person name="Calhoun S."/>
            <person name="Haridas S."/>
            <person name="Kuo A."/>
            <person name="Mondo S."/>
            <person name="Pangilinan J."/>
            <person name="Riley R."/>
            <person name="LaButti K."/>
            <person name="Andreopoulos B."/>
            <person name="Lipzen A."/>
            <person name="Chen C."/>
            <person name="Yan M."/>
            <person name="Daum C."/>
            <person name="Ng V."/>
            <person name="Clum A."/>
            <person name="Steindorff A."/>
            <person name="Ohm R.A."/>
            <person name="Martin F."/>
            <person name="Silar P."/>
            <person name="Natvig D.O."/>
            <person name="Lalanne C."/>
            <person name="Gautier V."/>
            <person name="Ament-Velasquez S.L."/>
            <person name="Kruys A."/>
            <person name="Hutchinson M.I."/>
            <person name="Powell A.J."/>
            <person name="Barry K."/>
            <person name="Miller A.N."/>
            <person name="Grigoriev I.V."/>
            <person name="Debuchy R."/>
            <person name="Gladieux P."/>
            <person name="Hiltunen Thoren M."/>
            <person name="Johannesson H."/>
        </authorList>
    </citation>
    <scope>NUCLEOTIDE SEQUENCE</scope>
    <source>
        <strain evidence="2">CBS 560.94</strain>
    </source>
</reference>
<sequence>MIGRHISPWTTRVHDSSSSSSNENKITHRHGTELARPEAAPLQKPSRPAPAYTPPPTAQARARSRLGYTGANSALPNTTSPLGGGTAVTGIRPRGYGLDSVHNNIHNAANTDIDEPAPAVVPAVVSPPPYNFHLRDRFLETDLAATFDHTSPHPPPPAYGVASPIRLLGDTTWTTSRNRNTGTTPHPPCPVHGVARPPIALLGDTTTTTRNNRNTRGTRSPSIRSIDTVDLMIELIDLRDDTTTSNNRNTRPAERARSYDTVDQMIDLERGNPPRNETGTGGVRNRGVGRGC</sequence>
<dbReference type="EMBL" id="JAUEPP010000004">
    <property type="protein sequence ID" value="KAK3345718.1"/>
    <property type="molecule type" value="Genomic_DNA"/>
</dbReference>
<comment type="caution">
    <text evidence="2">The sequence shown here is derived from an EMBL/GenBank/DDBJ whole genome shotgun (WGS) entry which is preliminary data.</text>
</comment>
<reference evidence="2" key="2">
    <citation type="submission" date="2023-06" db="EMBL/GenBank/DDBJ databases">
        <authorList>
            <consortium name="Lawrence Berkeley National Laboratory"/>
            <person name="Haridas S."/>
            <person name="Hensen N."/>
            <person name="Bonometti L."/>
            <person name="Westerberg I."/>
            <person name="Brannstrom I.O."/>
            <person name="Guillou S."/>
            <person name="Cros-Aarteil S."/>
            <person name="Calhoun S."/>
            <person name="Kuo A."/>
            <person name="Mondo S."/>
            <person name="Pangilinan J."/>
            <person name="Riley R."/>
            <person name="Labutti K."/>
            <person name="Andreopoulos B."/>
            <person name="Lipzen A."/>
            <person name="Chen C."/>
            <person name="Yanf M."/>
            <person name="Daum C."/>
            <person name="Ng V."/>
            <person name="Clum A."/>
            <person name="Steindorff A."/>
            <person name="Ohm R."/>
            <person name="Martin F."/>
            <person name="Silar P."/>
            <person name="Natvig D."/>
            <person name="Lalanne C."/>
            <person name="Gautier V."/>
            <person name="Ament-Velasquez S.L."/>
            <person name="Kruys A."/>
            <person name="Hutchinson M.I."/>
            <person name="Powell A.J."/>
            <person name="Barry K."/>
            <person name="Miller A.N."/>
            <person name="Grigoriev I.V."/>
            <person name="Debuchy R."/>
            <person name="Gladieux P."/>
            <person name="Thoren M.H."/>
            <person name="Johannesson H."/>
        </authorList>
    </citation>
    <scope>NUCLEOTIDE SEQUENCE</scope>
    <source>
        <strain evidence="2">CBS 560.94</strain>
    </source>
</reference>
<keyword evidence="3" id="KW-1185">Reference proteome</keyword>
<accession>A0AAE0JGV9</accession>
<feature type="compositionally biased region" description="Pro residues" evidence="1">
    <location>
        <begin position="47"/>
        <end position="57"/>
    </location>
</feature>
<dbReference type="Proteomes" id="UP001278500">
    <property type="component" value="Unassembled WGS sequence"/>
</dbReference>
<evidence type="ECO:0000313" key="3">
    <source>
        <dbReference type="Proteomes" id="UP001278500"/>
    </source>
</evidence>
<dbReference type="RefSeq" id="XP_062682331.1">
    <property type="nucleotide sequence ID" value="XM_062825610.1"/>
</dbReference>
<feature type="region of interest" description="Disordered" evidence="1">
    <location>
        <begin position="268"/>
        <end position="292"/>
    </location>
</feature>
<dbReference type="AlphaFoldDB" id="A0AAE0JGV9"/>
<name>A0AAE0JGV9_9PEZI</name>
<organism evidence="2 3">
    <name type="scientific">Neurospora tetraspora</name>
    <dbReference type="NCBI Taxonomy" id="94610"/>
    <lineage>
        <taxon>Eukaryota</taxon>
        <taxon>Fungi</taxon>
        <taxon>Dikarya</taxon>
        <taxon>Ascomycota</taxon>
        <taxon>Pezizomycotina</taxon>
        <taxon>Sordariomycetes</taxon>
        <taxon>Sordariomycetidae</taxon>
        <taxon>Sordariales</taxon>
        <taxon>Sordariaceae</taxon>
        <taxon>Neurospora</taxon>
    </lineage>
</organism>
<dbReference type="GeneID" id="87862764"/>
<proteinExistence type="predicted"/>
<protein>
    <submittedName>
        <fullName evidence="2">Uncharacterized protein</fullName>
    </submittedName>
</protein>
<feature type="compositionally biased region" description="Gly residues" evidence="1">
    <location>
        <begin position="279"/>
        <end position="292"/>
    </location>
</feature>
<feature type="region of interest" description="Disordered" evidence="1">
    <location>
        <begin position="1"/>
        <end position="61"/>
    </location>
</feature>
<gene>
    <name evidence="2" type="ORF">B0H65DRAFT_443039</name>
</gene>